<dbReference type="PANTHER" id="PTHR31859:SF1">
    <property type="entry name" value="TETRATRICOPEPTIDE REPEAT PROTEIN 39C"/>
    <property type="match status" value="1"/>
</dbReference>
<protein>
    <submittedName>
        <fullName evidence="2">Uncharacterized protein</fullName>
    </submittedName>
</protein>
<name>A0ABR4N668_9FUNG</name>
<gene>
    <name evidence="2" type="ORF">HK105_205554</name>
</gene>
<dbReference type="InterPro" id="IPR011990">
    <property type="entry name" value="TPR-like_helical_dom_sf"/>
</dbReference>
<dbReference type="PANTHER" id="PTHR31859">
    <property type="entry name" value="TETRATRICOPEPTIDE REPEAT PROTEIN 39 FAMILY MEMBER"/>
    <property type="match status" value="1"/>
</dbReference>
<dbReference type="SUPFAM" id="SSF48452">
    <property type="entry name" value="TPR-like"/>
    <property type="match status" value="1"/>
</dbReference>
<keyword evidence="3" id="KW-1185">Reference proteome</keyword>
<dbReference type="Pfam" id="PF10300">
    <property type="entry name" value="Iml2-TPR_39"/>
    <property type="match status" value="2"/>
</dbReference>
<comment type="caution">
    <text evidence="2">The sequence shown here is derived from an EMBL/GenBank/DDBJ whole genome shotgun (WGS) entry which is preliminary data.</text>
</comment>
<reference evidence="2 3" key="1">
    <citation type="submission" date="2023-09" db="EMBL/GenBank/DDBJ databases">
        <title>Pangenome analysis of Batrachochytrium dendrobatidis and related Chytrids.</title>
        <authorList>
            <person name="Yacoub M.N."/>
            <person name="Stajich J.E."/>
            <person name="James T.Y."/>
        </authorList>
    </citation>
    <scope>NUCLEOTIDE SEQUENCE [LARGE SCALE GENOMIC DNA]</scope>
    <source>
        <strain evidence="2 3">JEL0888</strain>
    </source>
</reference>
<feature type="compositionally biased region" description="Low complexity" evidence="1">
    <location>
        <begin position="604"/>
        <end position="620"/>
    </location>
</feature>
<dbReference type="InterPro" id="IPR019412">
    <property type="entry name" value="IML2/TPR_39"/>
</dbReference>
<feature type="compositionally biased region" description="Basic and acidic residues" evidence="1">
    <location>
        <begin position="20"/>
        <end position="29"/>
    </location>
</feature>
<dbReference type="EMBL" id="JADGIZ020000028">
    <property type="protein sequence ID" value="KAL2915010.1"/>
    <property type="molecule type" value="Genomic_DNA"/>
</dbReference>
<evidence type="ECO:0000313" key="3">
    <source>
        <dbReference type="Proteomes" id="UP001527925"/>
    </source>
</evidence>
<feature type="region of interest" description="Disordered" evidence="1">
    <location>
        <begin position="1"/>
        <end position="45"/>
    </location>
</feature>
<dbReference type="Proteomes" id="UP001527925">
    <property type="component" value="Unassembled WGS sequence"/>
</dbReference>
<accession>A0ABR4N668</accession>
<feature type="region of interest" description="Disordered" evidence="1">
    <location>
        <begin position="604"/>
        <end position="625"/>
    </location>
</feature>
<proteinExistence type="predicted"/>
<evidence type="ECO:0000313" key="2">
    <source>
        <dbReference type="EMBL" id="KAL2915010.1"/>
    </source>
</evidence>
<sequence>MPPAKTDADTGASDSEDSFSDARESHDASDAPGASKADAAQAARTAFTPQKLDRRELRAIAVDSEATFDADMADTERAVHLFLDSRVHDAERFLREKYCKTLPHTLGYAVILSLKCLMTFDRSDIDEAMDALRVTVEVAQAFRKEQTLFGSLTGFVFGGGRGGKDGSHFRGMTSTQRHGEVIFAEAHLLRAILSLLTDTNMVAFVREGLNIRQAYSIFKSSFRFLRKVWEEEGPEGLARHRIDANFINAVYHGIGAFNLVLSILPARVLRVFEMIGFGGHREFGMRCLELGADWPDLPAGGAAGSVNEATQRRATTSRKRAKRAIEFRMPDGSRAVTGIRTFLCDLTLHLYHVVLSSMLQMPGCNIPLAREMLARNLASHPDSFLYLTLQARLLQSEARPDLAATQLARVIDLQRDWRQLAHICFWDLGMCQNTWSPAIYLYLKAVFLYEHDPEGGRAEVAEMLARVPKLCKRVAGKSIPLEKFVARKSRKFHMQDKRLHLPGYEIMYMWNGFDHVPPVQLRQILARVDAAIKTLDEQLETAQRAAGASAGAVPYETYYDDVCLSRFFKGLALRELAFPTSATLVPEPQLLRLVQRVQAAASGGSTASAPSSAPALGSDPTPVQPERQVKDLNYAARQFEYIALQADQIHLDHWVLPFARYELGQLHVRMGAFDRARREYGAALSGGYADDEAGKQRRKASMENSLHLRVHNALAKLDMLEALAAGRGGSGAAGAAPDDADDDSE</sequence>
<evidence type="ECO:0000256" key="1">
    <source>
        <dbReference type="SAM" id="MobiDB-lite"/>
    </source>
</evidence>
<feature type="compositionally biased region" description="Low complexity" evidence="1">
    <location>
        <begin position="30"/>
        <end position="45"/>
    </location>
</feature>
<organism evidence="2 3">
    <name type="scientific">Polyrhizophydium stewartii</name>
    <dbReference type="NCBI Taxonomy" id="2732419"/>
    <lineage>
        <taxon>Eukaryota</taxon>
        <taxon>Fungi</taxon>
        <taxon>Fungi incertae sedis</taxon>
        <taxon>Chytridiomycota</taxon>
        <taxon>Chytridiomycota incertae sedis</taxon>
        <taxon>Chytridiomycetes</taxon>
        <taxon>Rhizophydiales</taxon>
        <taxon>Rhizophydiales incertae sedis</taxon>
        <taxon>Polyrhizophydium</taxon>
    </lineage>
</organism>